<dbReference type="CDD" id="cd00082">
    <property type="entry name" value="HisKA"/>
    <property type="match status" value="1"/>
</dbReference>
<keyword evidence="4" id="KW-1003">Cell membrane</keyword>
<dbReference type="PROSITE" id="PS50109">
    <property type="entry name" value="HIS_KIN"/>
    <property type="match status" value="1"/>
</dbReference>
<dbReference type="EC" id="2.7.13.3" evidence="3"/>
<evidence type="ECO:0000256" key="14">
    <source>
        <dbReference type="ARBA" id="ARBA00023136"/>
    </source>
</evidence>
<dbReference type="CDD" id="cd06225">
    <property type="entry name" value="HAMP"/>
    <property type="match status" value="1"/>
</dbReference>
<evidence type="ECO:0000259" key="17">
    <source>
        <dbReference type="PROSITE" id="PS50885"/>
    </source>
</evidence>
<evidence type="ECO:0000313" key="19">
    <source>
        <dbReference type="Proteomes" id="UP000623250"/>
    </source>
</evidence>
<keyword evidence="8 15" id="KW-0812">Transmembrane</keyword>
<evidence type="ECO:0000256" key="8">
    <source>
        <dbReference type="ARBA" id="ARBA00022692"/>
    </source>
</evidence>
<dbReference type="InterPro" id="IPR004358">
    <property type="entry name" value="Sig_transdc_His_kin-like_C"/>
</dbReference>
<keyword evidence="13" id="KW-0902">Two-component regulatory system</keyword>
<dbReference type="SMART" id="SM00388">
    <property type="entry name" value="HisKA"/>
    <property type="match status" value="1"/>
</dbReference>
<dbReference type="Pfam" id="PF00672">
    <property type="entry name" value="HAMP"/>
    <property type="match status" value="1"/>
</dbReference>
<evidence type="ECO:0000256" key="2">
    <source>
        <dbReference type="ARBA" id="ARBA00004429"/>
    </source>
</evidence>
<dbReference type="Proteomes" id="UP000623250">
    <property type="component" value="Unassembled WGS sequence"/>
</dbReference>
<dbReference type="SUPFAM" id="SSF158472">
    <property type="entry name" value="HAMP domain-like"/>
    <property type="match status" value="1"/>
</dbReference>
<dbReference type="SUPFAM" id="SSF47384">
    <property type="entry name" value="Homodimeric domain of signal transducing histidine kinase"/>
    <property type="match status" value="1"/>
</dbReference>
<dbReference type="InterPro" id="IPR005467">
    <property type="entry name" value="His_kinase_dom"/>
</dbReference>
<keyword evidence="9" id="KW-0547">Nucleotide-binding</keyword>
<dbReference type="EMBL" id="JAEMUK010000008">
    <property type="protein sequence ID" value="MBJ7542660.1"/>
    <property type="molecule type" value="Genomic_DNA"/>
</dbReference>
<keyword evidence="10" id="KW-0418">Kinase</keyword>
<proteinExistence type="predicted"/>
<evidence type="ECO:0000256" key="6">
    <source>
        <dbReference type="ARBA" id="ARBA00022553"/>
    </source>
</evidence>
<comment type="subcellular location">
    <subcellularLocation>
        <location evidence="2">Cell inner membrane</location>
        <topology evidence="2">Multi-pass membrane protein</topology>
    </subcellularLocation>
</comment>
<feature type="domain" description="Histidine kinase" evidence="16">
    <location>
        <begin position="265"/>
        <end position="466"/>
    </location>
</feature>
<feature type="domain" description="HAMP" evidence="17">
    <location>
        <begin position="205"/>
        <end position="257"/>
    </location>
</feature>
<gene>
    <name evidence="18" type="ORF">JDN41_03715</name>
</gene>
<evidence type="ECO:0000256" key="15">
    <source>
        <dbReference type="SAM" id="Phobius"/>
    </source>
</evidence>
<dbReference type="PROSITE" id="PS50885">
    <property type="entry name" value="HAMP"/>
    <property type="match status" value="1"/>
</dbReference>
<evidence type="ECO:0000256" key="3">
    <source>
        <dbReference type="ARBA" id="ARBA00012438"/>
    </source>
</evidence>
<evidence type="ECO:0000256" key="9">
    <source>
        <dbReference type="ARBA" id="ARBA00022741"/>
    </source>
</evidence>
<evidence type="ECO:0000256" key="5">
    <source>
        <dbReference type="ARBA" id="ARBA00022519"/>
    </source>
</evidence>
<keyword evidence="12 15" id="KW-1133">Transmembrane helix</keyword>
<evidence type="ECO:0000256" key="7">
    <source>
        <dbReference type="ARBA" id="ARBA00022679"/>
    </source>
</evidence>
<reference evidence="18 19" key="1">
    <citation type="submission" date="2020-12" db="EMBL/GenBank/DDBJ databases">
        <title>Revised draft genomes of Rhodomicrobium vannielii ATCC 17100 and Rhodomicrobium udaipurense JA643.</title>
        <authorList>
            <person name="Conners E.M."/>
            <person name="Davenport E.J."/>
            <person name="Bose A."/>
        </authorList>
    </citation>
    <scope>NUCLEOTIDE SEQUENCE [LARGE SCALE GENOMIC DNA]</scope>
    <source>
        <strain evidence="18 19">JA643</strain>
    </source>
</reference>
<comment type="catalytic activity">
    <reaction evidence="1">
        <text>ATP + protein L-histidine = ADP + protein N-phospho-L-histidine.</text>
        <dbReference type="EC" id="2.7.13.3"/>
    </reaction>
</comment>
<sequence length="481" mass="52423">MRIFPKSLKGQLVVLAIAGLILAQAVGYVVIIRDQQSRMMKDWLSGIFARVETVADIVDTTPSQYHDTILKAANSPVVLFAIDDEAVARETAGDAELEPSGAREIFGNRAHKVVVAYYDPFRAEFRLGTLARGFERAYERLHGASGKKSASEYPVYAHISVPLEKGAWLNVAVRPRGAPTHAPTLFVQFVIMAAIGAFGIMFIMIRVVRPLKELADAATALGRREYTAKIEEKGPTEVVETIRAFNDMQDKLCTFMQERTKMLAALSHDLRTPITSLRLRAEFIEDDEMRRKILQTLAEMFQMTESALAYAKGGELEELEESRLVDVGALVSSVCADLADMGAPVECSDTPSFSLHCRAFALKRALRNIVVNAVAYGTHARVTTQLAGNEALIVVEDDGPGIPEDDMEKVFSPFVRLENSRNADTGGMGLGLAIARGIARFHGGDVILKNRPEGGLRVTIALPGASVIGKPSTAQLEPAKV</sequence>
<dbReference type="AlphaFoldDB" id="A0A8I1GG23"/>
<accession>A0A8I1GG23</accession>
<evidence type="ECO:0000256" key="10">
    <source>
        <dbReference type="ARBA" id="ARBA00022777"/>
    </source>
</evidence>
<dbReference type="PRINTS" id="PR00344">
    <property type="entry name" value="BCTRLSENSOR"/>
</dbReference>
<keyword evidence="5" id="KW-0997">Cell inner membrane</keyword>
<organism evidence="18 19">
    <name type="scientific">Rhodomicrobium udaipurense</name>
    <dbReference type="NCBI Taxonomy" id="1202716"/>
    <lineage>
        <taxon>Bacteria</taxon>
        <taxon>Pseudomonadati</taxon>
        <taxon>Pseudomonadota</taxon>
        <taxon>Alphaproteobacteria</taxon>
        <taxon>Hyphomicrobiales</taxon>
        <taxon>Hyphomicrobiaceae</taxon>
        <taxon>Rhodomicrobium</taxon>
    </lineage>
</organism>
<dbReference type="InterPro" id="IPR036097">
    <property type="entry name" value="HisK_dim/P_sf"/>
</dbReference>
<protein>
    <recommendedName>
        <fullName evidence="3">histidine kinase</fullName>
        <ecNumber evidence="3">2.7.13.3</ecNumber>
    </recommendedName>
</protein>
<dbReference type="InterPro" id="IPR003594">
    <property type="entry name" value="HATPase_dom"/>
</dbReference>
<keyword evidence="19" id="KW-1185">Reference proteome</keyword>
<dbReference type="InterPro" id="IPR036890">
    <property type="entry name" value="HATPase_C_sf"/>
</dbReference>
<feature type="transmembrane region" description="Helical" evidence="15">
    <location>
        <begin position="185"/>
        <end position="205"/>
    </location>
</feature>
<dbReference type="InterPro" id="IPR003660">
    <property type="entry name" value="HAMP_dom"/>
</dbReference>
<evidence type="ECO:0000256" key="12">
    <source>
        <dbReference type="ARBA" id="ARBA00022989"/>
    </source>
</evidence>
<evidence type="ECO:0000259" key="16">
    <source>
        <dbReference type="PROSITE" id="PS50109"/>
    </source>
</evidence>
<keyword evidence="6" id="KW-0597">Phosphoprotein</keyword>
<evidence type="ECO:0000256" key="11">
    <source>
        <dbReference type="ARBA" id="ARBA00022840"/>
    </source>
</evidence>
<dbReference type="GO" id="GO:0005886">
    <property type="term" value="C:plasma membrane"/>
    <property type="evidence" value="ECO:0007669"/>
    <property type="project" value="UniProtKB-SubCell"/>
</dbReference>
<dbReference type="SMART" id="SM00304">
    <property type="entry name" value="HAMP"/>
    <property type="match status" value="1"/>
</dbReference>
<dbReference type="SUPFAM" id="SSF55874">
    <property type="entry name" value="ATPase domain of HSP90 chaperone/DNA topoisomerase II/histidine kinase"/>
    <property type="match status" value="1"/>
</dbReference>
<dbReference type="RefSeq" id="WP_037235775.1">
    <property type="nucleotide sequence ID" value="NZ_JAEMUK010000008.1"/>
</dbReference>
<dbReference type="GO" id="GO:0000155">
    <property type="term" value="F:phosphorelay sensor kinase activity"/>
    <property type="evidence" value="ECO:0007669"/>
    <property type="project" value="InterPro"/>
</dbReference>
<keyword evidence="11" id="KW-0067">ATP-binding</keyword>
<dbReference type="GO" id="GO:0005524">
    <property type="term" value="F:ATP binding"/>
    <property type="evidence" value="ECO:0007669"/>
    <property type="project" value="UniProtKB-KW"/>
</dbReference>
<dbReference type="InterPro" id="IPR003661">
    <property type="entry name" value="HisK_dim/P_dom"/>
</dbReference>
<keyword evidence="14 15" id="KW-0472">Membrane</keyword>
<evidence type="ECO:0000256" key="4">
    <source>
        <dbReference type="ARBA" id="ARBA00022475"/>
    </source>
</evidence>
<dbReference type="InterPro" id="IPR050980">
    <property type="entry name" value="2C_sensor_his_kinase"/>
</dbReference>
<evidence type="ECO:0000256" key="13">
    <source>
        <dbReference type="ARBA" id="ARBA00023012"/>
    </source>
</evidence>
<comment type="caution">
    <text evidence="18">The sequence shown here is derived from an EMBL/GenBank/DDBJ whole genome shotgun (WGS) entry which is preliminary data.</text>
</comment>
<dbReference type="SMART" id="SM00387">
    <property type="entry name" value="HATPase_c"/>
    <property type="match status" value="1"/>
</dbReference>
<dbReference type="Pfam" id="PF02518">
    <property type="entry name" value="HATPase_c"/>
    <property type="match status" value="1"/>
</dbReference>
<dbReference type="PANTHER" id="PTHR44936:SF5">
    <property type="entry name" value="SENSOR HISTIDINE KINASE ENVZ"/>
    <property type="match status" value="1"/>
</dbReference>
<dbReference type="Gene3D" id="1.10.287.130">
    <property type="match status" value="1"/>
</dbReference>
<evidence type="ECO:0000313" key="18">
    <source>
        <dbReference type="EMBL" id="MBJ7542660.1"/>
    </source>
</evidence>
<dbReference type="Gene3D" id="3.30.565.10">
    <property type="entry name" value="Histidine kinase-like ATPase, C-terminal domain"/>
    <property type="match status" value="1"/>
</dbReference>
<dbReference type="Pfam" id="PF00512">
    <property type="entry name" value="HisKA"/>
    <property type="match status" value="1"/>
</dbReference>
<keyword evidence="7" id="KW-0808">Transferase</keyword>
<name>A0A8I1GG23_9HYPH</name>
<evidence type="ECO:0000256" key="1">
    <source>
        <dbReference type="ARBA" id="ARBA00000085"/>
    </source>
</evidence>
<dbReference type="Gene3D" id="1.10.8.500">
    <property type="entry name" value="HAMP domain in histidine kinase"/>
    <property type="match status" value="1"/>
</dbReference>
<dbReference type="PANTHER" id="PTHR44936">
    <property type="entry name" value="SENSOR PROTEIN CREC"/>
    <property type="match status" value="1"/>
</dbReference>